<proteinExistence type="inferred from homology"/>
<dbReference type="GO" id="GO:0006882">
    <property type="term" value="P:intracellular zinc ion homeostasis"/>
    <property type="evidence" value="ECO:0007669"/>
    <property type="project" value="TreeGrafter"/>
</dbReference>
<evidence type="ECO:0000256" key="2">
    <source>
        <dbReference type="ARBA" id="ARBA00022692"/>
    </source>
</evidence>
<evidence type="ECO:0008006" key="10">
    <source>
        <dbReference type="Google" id="ProtNLM"/>
    </source>
</evidence>
<dbReference type="Pfam" id="PF02535">
    <property type="entry name" value="Zip"/>
    <property type="match status" value="1"/>
</dbReference>
<feature type="transmembrane region" description="Helical" evidence="6">
    <location>
        <begin position="39"/>
        <end position="56"/>
    </location>
</feature>
<dbReference type="GO" id="GO:0016020">
    <property type="term" value="C:membrane"/>
    <property type="evidence" value="ECO:0007669"/>
    <property type="project" value="UniProtKB-SubCell"/>
</dbReference>
<evidence type="ECO:0000256" key="4">
    <source>
        <dbReference type="ARBA" id="ARBA00023136"/>
    </source>
</evidence>
<dbReference type="GO" id="GO:0005385">
    <property type="term" value="F:zinc ion transmembrane transporter activity"/>
    <property type="evidence" value="ECO:0007669"/>
    <property type="project" value="TreeGrafter"/>
</dbReference>
<keyword evidence="9" id="KW-1185">Reference proteome</keyword>
<dbReference type="EMBL" id="BGPR01086880">
    <property type="protein sequence ID" value="GBM05076.1"/>
    <property type="molecule type" value="Genomic_DNA"/>
</dbReference>
<feature type="transmembrane region" description="Helical" evidence="6">
    <location>
        <begin position="6"/>
        <end position="27"/>
    </location>
</feature>
<dbReference type="Proteomes" id="UP000499080">
    <property type="component" value="Unassembled WGS sequence"/>
</dbReference>
<evidence type="ECO:0000313" key="9">
    <source>
        <dbReference type="Proteomes" id="UP000499080"/>
    </source>
</evidence>
<evidence type="ECO:0000256" key="6">
    <source>
        <dbReference type="SAM" id="Phobius"/>
    </source>
</evidence>
<dbReference type="InterPro" id="IPR003689">
    <property type="entry name" value="ZIP"/>
</dbReference>
<comment type="similarity">
    <text evidence="5">Belongs to the ZIP transporter (TC 2.A.5) family. KE4/Catsup subfamily.</text>
</comment>
<organism evidence="8 9">
    <name type="scientific">Araneus ventricosus</name>
    <name type="common">Orbweaver spider</name>
    <name type="synonym">Epeira ventricosa</name>
    <dbReference type="NCBI Taxonomy" id="182803"/>
    <lineage>
        <taxon>Eukaryota</taxon>
        <taxon>Metazoa</taxon>
        <taxon>Ecdysozoa</taxon>
        <taxon>Arthropoda</taxon>
        <taxon>Chelicerata</taxon>
        <taxon>Arachnida</taxon>
        <taxon>Araneae</taxon>
        <taxon>Araneomorphae</taxon>
        <taxon>Entelegynae</taxon>
        <taxon>Araneoidea</taxon>
        <taxon>Araneidae</taxon>
        <taxon>Araneus</taxon>
    </lineage>
</organism>
<evidence type="ECO:0000256" key="1">
    <source>
        <dbReference type="ARBA" id="ARBA00004141"/>
    </source>
</evidence>
<comment type="subcellular location">
    <subcellularLocation>
        <location evidence="1">Membrane</location>
        <topology evidence="1">Multi-pass membrane protein</topology>
    </subcellularLocation>
</comment>
<dbReference type="EMBL" id="BGPR01086859">
    <property type="protein sequence ID" value="GBM04985.1"/>
    <property type="molecule type" value="Genomic_DNA"/>
</dbReference>
<evidence type="ECO:0000256" key="3">
    <source>
        <dbReference type="ARBA" id="ARBA00022989"/>
    </source>
</evidence>
<dbReference type="AlphaFoldDB" id="A0A4Y2CMC6"/>
<reference evidence="8 9" key="1">
    <citation type="journal article" date="2019" name="Sci. Rep.">
        <title>Orb-weaving spider Araneus ventricosus genome elucidates the spidroin gene catalogue.</title>
        <authorList>
            <person name="Kono N."/>
            <person name="Nakamura H."/>
            <person name="Ohtoshi R."/>
            <person name="Moran D.A.P."/>
            <person name="Shinohara A."/>
            <person name="Yoshida Y."/>
            <person name="Fujiwara M."/>
            <person name="Mori M."/>
            <person name="Tomita M."/>
            <person name="Arakawa K."/>
        </authorList>
    </citation>
    <scope>NUCLEOTIDE SEQUENCE [LARGE SCALE GENOMIC DNA]</scope>
</reference>
<accession>A0A4Y2CMC6</accession>
<feature type="non-terminal residue" evidence="8">
    <location>
        <position position="1"/>
    </location>
</feature>
<keyword evidence="3 6" id="KW-1133">Transmembrane helix</keyword>
<keyword evidence="4 6" id="KW-0472">Membrane</keyword>
<name>A0A4Y2CMC6_ARAVE</name>
<comment type="caution">
    <text evidence="8">The sequence shown here is derived from an EMBL/GenBank/DDBJ whole genome shotgun (WGS) entry which is preliminary data.</text>
</comment>
<gene>
    <name evidence="7" type="ORF">AVEN_10298_1</name>
    <name evidence="8" type="ORF">AVEN_216943_1</name>
</gene>
<protein>
    <recommendedName>
        <fullName evidence="10">Zinc transporter ZIP13</fullName>
    </recommendedName>
</protein>
<evidence type="ECO:0000313" key="8">
    <source>
        <dbReference type="EMBL" id="GBM05076.1"/>
    </source>
</evidence>
<evidence type="ECO:0000313" key="7">
    <source>
        <dbReference type="EMBL" id="GBM04985.1"/>
    </source>
</evidence>
<dbReference type="PANTHER" id="PTHR16950:SF16">
    <property type="entry name" value="ZINC TRANSPORTER ZIP13"/>
    <property type="match status" value="1"/>
</dbReference>
<evidence type="ECO:0000256" key="5">
    <source>
        <dbReference type="ARBA" id="ARBA00038485"/>
    </source>
</evidence>
<sequence length="57" mass="6193">SCTSWILPFTSGGFLNIALVNVLPDLLKEKDPWESVKQMLCLCGGIGVMALVNVFSH</sequence>
<dbReference type="PANTHER" id="PTHR16950">
    <property type="entry name" value="ZINC TRANSPORTER SLC39A7 HISTIDINE-RICH MEMBRANE PROTEIN KE4"/>
    <property type="match status" value="1"/>
</dbReference>
<dbReference type="OrthoDB" id="6422018at2759"/>
<keyword evidence="2 6" id="KW-0812">Transmembrane</keyword>